<dbReference type="InterPro" id="IPR001059">
    <property type="entry name" value="Transl_elong_P/YeiP_cen"/>
</dbReference>
<feature type="domain" description="Elongation factor P C-terminal" evidence="10">
    <location>
        <begin position="130"/>
        <end position="185"/>
    </location>
</feature>
<dbReference type="PIRSF" id="PIRSF005901">
    <property type="entry name" value="EF-P"/>
    <property type="match status" value="1"/>
</dbReference>
<dbReference type="Gene3D" id="2.40.50.140">
    <property type="entry name" value="Nucleic acid-binding proteins"/>
    <property type="match status" value="2"/>
</dbReference>
<dbReference type="SUPFAM" id="SSF50104">
    <property type="entry name" value="Translation proteins SH3-like domain"/>
    <property type="match status" value="1"/>
</dbReference>
<evidence type="ECO:0000259" key="11">
    <source>
        <dbReference type="SMART" id="SM01185"/>
    </source>
</evidence>
<comment type="caution">
    <text evidence="12">The sequence shown here is derived from an EMBL/GenBank/DDBJ whole genome shotgun (WGS) entry which is preliminary data.</text>
</comment>
<evidence type="ECO:0000256" key="3">
    <source>
        <dbReference type="ARBA" id="ARBA00009479"/>
    </source>
</evidence>
<dbReference type="SUPFAM" id="SSF50249">
    <property type="entry name" value="Nucleic acid-binding proteins"/>
    <property type="match status" value="2"/>
</dbReference>
<protein>
    <recommendedName>
        <fullName evidence="7 8">Elongation factor P</fullName>
        <shortName evidence="7">EF-P</shortName>
    </recommendedName>
</protein>
<dbReference type="CDD" id="cd04470">
    <property type="entry name" value="S1_EF-P_repeat_1"/>
    <property type="match status" value="1"/>
</dbReference>
<dbReference type="InterPro" id="IPR013852">
    <property type="entry name" value="Transl_elong_P/YeiP_CS"/>
</dbReference>
<dbReference type="Gene3D" id="2.30.30.30">
    <property type="match status" value="1"/>
</dbReference>
<evidence type="ECO:0000256" key="6">
    <source>
        <dbReference type="ARBA" id="ARBA00022917"/>
    </source>
</evidence>
<dbReference type="HAMAP" id="MF_00141">
    <property type="entry name" value="EF_P"/>
    <property type="match status" value="1"/>
</dbReference>
<dbReference type="InterPro" id="IPR011768">
    <property type="entry name" value="Transl_elongation_fac_P"/>
</dbReference>
<comment type="pathway">
    <text evidence="2 7">Protein biosynthesis; polypeptide chain elongation.</text>
</comment>
<evidence type="ECO:0000313" key="12">
    <source>
        <dbReference type="EMBL" id="CAH0997272.1"/>
    </source>
</evidence>
<feature type="domain" description="Translation elongation factor P/YeiP central" evidence="11">
    <location>
        <begin position="67"/>
        <end position="122"/>
    </location>
</feature>
<proteinExistence type="inferred from homology"/>
<name>A0ABM9AUR6_9BACT</name>
<evidence type="ECO:0000256" key="4">
    <source>
        <dbReference type="ARBA" id="ARBA00022490"/>
    </source>
</evidence>
<dbReference type="InterPro" id="IPR012340">
    <property type="entry name" value="NA-bd_OB-fold"/>
</dbReference>
<comment type="function">
    <text evidence="7">Involved in peptide bond synthesis. Stimulates efficient translation and peptide-bond synthesis on native or reconstituted 70S ribosomes in vitro. Probably functions indirectly by altering the affinity of the ribosome for aminoacyl-tRNA, thus increasing their reactivity as acceptors for peptidyl transferase.</text>
</comment>
<dbReference type="GO" id="GO:0003746">
    <property type="term" value="F:translation elongation factor activity"/>
    <property type="evidence" value="ECO:0007669"/>
    <property type="project" value="UniProtKB-KW"/>
</dbReference>
<dbReference type="InterPro" id="IPR015365">
    <property type="entry name" value="Elong-fact-P_C"/>
</dbReference>
<dbReference type="NCBIfam" id="TIGR00038">
    <property type="entry name" value="efp"/>
    <property type="match status" value="1"/>
</dbReference>
<evidence type="ECO:0000256" key="1">
    <source>
        <dbReference type="ARBA" id="ARBA00004496"/>
    </source>
</evidence>
<dbReference type="InterPro" id="IPR020599">
    <property type="entry name" value="Transl_elong_fac_P/YeiP"/>
</dbReference>
<evidence type="ECO:0000256" key="8">
    <source>
        <dbReference type="NCBIfam" id="TIGR00038"/>
    </source>
</evidence>
<dbReference type="Pfam" id="PF08207">
    <property type="entry name" value="EFP_N"/>
    <property type="match status" value="1"/>
</dbReference>
<dbReference type="InterPro" id="IPR014722">
    <property type="entry name" value="Rib_uL2_dom2"/>
</dbReference>
<keyword evidence="4 7" id="KW-0963">Cytoplasm</keyword>
<dbReference type="CDD" id="cd05794">
    <property type="entry name" value="S1_EF-P_repeat_2"/>
    <property type="match status" value="1"/>
</dbReference>
<keyword evidence="13" id="KW-1185">Reference proteome</keyword>
<dbReference type="PANTHER" id="PTHR30053:SF12">
    <property type="entry name" value="ELONGATION FACTOR P (EF-P) FAMILY PROTEIN"/>
    <property type="match status" value="1"/>
</dbReference>
<dbReference type="PROSITE" id="PS01275">
    <property type="entry name" value="EFP"/>
    <property type="match status" value="1"/>
</dbReference>
<dbReference type="InterPro" id="IPR013185">
    <property type="entry name" value="Transl_elong_KOW-like"/>
</dbReference>
<dbReference type="EMBL" id="CAKLPY010000003">
    <property type="protein sequence ID" value="CAH0997272.1"/>
    <property type="molecule type" value="Genomic_DNA"/>
</dbReference>
<evidence type="ECO:0000256" key="7">
    <source>
        <dbReference type="HAMAP-Rule" id="MF_00141"/>
    </source>
</evidence>
<keyword evidence="5 7" id="KW-0251">Elongation factor</keyword>
<comment type="subcellular location">
    <subcellularLocation>
        <location evidence="1 7">Cytoplasm</location>
    </subcellularLocation>
</comment>
<evidence type="ECO:0000259" key="10">
    <source>
        <dbReference type="SMART" id="SM00841"/>
    </source>
</evidence>
<sequence>MATTADFRNGLCLEWNNDLYTITEFQHVKPGKGPAFVRTKLKNIRTGRVIDNTFNSGVTVTTARIEKRDYQFLYKDESGYNFMENETYEQFNLDEKLVPQADLMKDGQNVSVLVHAETETILSVELPQYVELRVTYTEPGLKGDTSNNPMKPATVETGATIKVPLFIENDELIKVNTLTYEYDARVKEGK</sequence>
<dbReference type="PANTHER" id="PTHR30053">
    <property type="entry name" value="ELONGATION FACTOR P"/>
    <property type="match status" value="1"/>
</dbReference>
<evidence type="ECO:0000256" key="9">
    <source>
        <dbReference type="RuleBase" id="RU004389"/>
    </source>
</evidence>
<dbReference type="RefSeq" id="WP_238807920.1">
    <property type="nucleotide sequence ID" value="NZ_CAKLPY010000003.1"/>
</dbReference>
<dbReference type="Pfam" id="PF09285">
    <property type="entry name" value="Elong-fact-P_C"/>
    <property type="match status" value="1"/>
</dbReference>
<dbReference type="NCBIfam" id="NF001810">
    <property type="entry name" value="PRK00529.1"/>
    <property type="match status" value="1"/>
</dbReference>
<dbReference type="Proteomes" id="UP000837932">
    <property type="component" value="Unassembled WGS sequence"/>
</dbReference>
<dbReference type="Pfam" id="PF01132">
    <property type="entry name" value="EFP"/>
    <property type="match status" value="1"/>
</dbReference>
<evidence type="ECO:0000256" key="2">
    <source>
        <dbReference type="ARBA" id="ARBA00004815"/>
    </source>
</evidence>
<gene>
    <name evidence="7 12" type="primary">efp</name>
    <name evidence="12" type="ORF">EMA8858_03403</name>
</gene>
<evidence type="ECO:0000256" key="5">
    <source>
        <dbReference type="ARBA" id="ARBA00022768"/>
    </source>
</evidence>
<dbReference type="SMART" id="SM01185">
    <property type="entry name" value="EFP"/>
    <property type="match status" value="1"/>
</dbReference>
<dbReference type="InterPro" id="IPR008991">
    <property type="entry name" value="Translation_prot_SH3-like_sf"/>
</dbReference>
<reference evidence="12" key="1">
    <citation type="submission" date="2021-12" db="EMBL/GenBank/DDBJ databases">
        <authorList>
            <person name="Rodrigo-Torres L."/>
            <person name="Arahal R. D."/>
            <person name="Lucena T."/>
        </authorList>
    </citation>
    <scope>NUCLEOTIDE SEQUENCE</scope>
    <source>
        <strain evidence="12">CECT 8858</strain>
    </source>
</reference>
<dbReference type="SMART" id="SM00841">
    <property type="entry name" value="Elong-fact-P_C"/>
    <property type="match status" value="1"/>
</dbReference>
<accession>A0ABM9AUR6</accession>
<evidence type="ECO:0000313" key="13">
    <source>
        <dbReference type="Proteomes" id="UP000837932"/>
    </source>
</evidence>
<comment type="similarity">
    <text evidence="3 7 9">Belongs to the elongation factor P family.</text>
</comment>
<keyword evidence="6 7" id="KW-0648">Protein biosynthesis</keyword>
<organism evidence="12 13">
    <name type="scientific">Emticicia aquatica</name>
    <dbReference type="NCBI Taxonomy" id="1681835"/>
    <lineage>
        <taxon>Bacteria</taxon>
        <taxon>Pseudomonadati</taxon>
        <taxon>Bacteroidota</taxon>
        <taxon>Cytophagia</taxon>
        <taxon>Cytophagales</taxon>
        <taxon>Leadbetterellaceae</taxon>
        <taxon>Emticicia</taxon>
    </lineage>
</organism>